<evidence type="ECO:0000256" key="4">
    <source>
        <dbReference type="PROSITE-ProRule" id="PRU00433"/>
    </source>
</evidence>
<dbReference type="GO" id="GO:0004130">
    <property type="term" value="F:cytochrome-c peroxidase activity"/>
    <property type="evidence" value="ECO:0007669"/>
    <property type="project" value="TreeGrafter"/>
</dbReference>
<proteinExistence type="predicted"/>
<dbReference type="PIRSF" id="PIRSF028099">
    <property type="entry name" value="DUF1111"/>
    <property type="match status" value="1"/>
</dbReference>
<evidence type="ECO:0000256" key="1">
    <source>
        <dbReference type="ARBA" id="ARBA00022617"/>
    </source>
</evidence>
<keyword evidence="7" id="KW-1185">Reference proteome</keyword>
<protein>
    <submittedName>
        <fullName evidence="6">Cytochrome c-containing protein</fullName>
    </submittedName>
</protein>
<dbReference type="Gene3D" id="1.10.760.10">
    <property type="entry name" value="Cytochrome c-like domain"/>
    <property type="match status" value="1"/>
</dbReference>
<dbReference type="PROSITE" id="PS51257">
    <property type="entry name" value="PROKAR_LIPOPROTEIN"/>
    <property type="match status" value="1"/>
</dbReference>
<dbReference type="AlphaFoldDB" id="A0A444W3H1"/>
<keyword evidence="1 4" id="KW-0349">Heme</keyword>
<dbReference type="PANTHER" id="PTHR30600:SF4">
    <property type="entry name" value="CYTOCHROME C DOMAIN-CONTAINING PROTEIN"/>
    <property type="match status" value="1"/>
</dbReference>
<dbReference type="RefSeq" id="WP_129752498.1">
    <property type="nucleotide sequence ID" value="NZ_JUIW01000014.1"/>
</dbReference>
<keyword evidence="2 4" id="KW-0479">Metal-binding</keyword>
<reference evidence="6 7" key="1">
    <citation type="submission" date="2014-12" db="EMBL/GenBank/DDBJ databases">
        <title>Genome sequence of Flavobacterium beibuense RSKm HC5.</title>
        <authorList>
            <person name="Kim J.F."/>
            <person name="Song J.Y."/>
            <person name="Kwak M.-J."/>
            <person name="Lee S.-W."/>
        </authorList>
    </citation>
    <scope>NUCLEOTIDE SEQUENCE [LARGE SCALE GENOMIC DNA]</scope>
    <source>
        <strain evidence="6 7">RSKm HC5</strain>
    </source>
</reference>
<dbReference type="OrthoDB" id="9805202at2"/>
<accession>A0A444W3H1</accession>
<dbReference type="Pfam" id="PF06537">
    <property type="entry name" value="DHOR"/>
    <property type="match status" value="1"/>
</dbReference>
<evidence type="ECO:0000256" key="2">
    <source>
        <dbReference type="ARBA" id="ARBA00022723"/>
    </source>
</evidence>
<name>A0A444W3H1_9FLAO</name>
<dbReference type="PROSITE" id="PS51007">
    <property type="entry name" value="CYTC"/>
    <property type="match status" value="1"/>
</dbReference>
<dbReference type="SUPFAM" id="SSF46626">
    <property type="entry name" value="Cytochrome c"/>
    <property type="match status" value="2"/>
</dbReference>
<dbReference type="InterPro" id="IPR036909">
    <property type="entry name" value="Cyt_c-like_dom_sf"/>
</dbReference>
<dbReference type="InterPro" id="IPR010538">
    <property type="entry name" value="DHOR"/>
</dbReference>
<evidence type="ECO:0000259" key="5">
    <source>
        <dbReference type="PROSITE" id="PS51007"/>
    </source>
</evidence>
<dbReference type="InterPro" id="IPR009056">
    <property type="entry name" value="Cyt_c-like_dom"/>
</dbReference>
<feature type="domain" description="Cytochrome c" evidence="5">
    <location>
        <begin position="333"/>
        <end position="465"/>
    </location>
</feature>
<evidence type="ECO:0000313" key="7">
    <source>
        <dbReference type="Proteomes" id="UP000289775"/>
    </source>
</evidence>
<evidence type="ECO:0000256" key="3">
    <source>
        <dbReference type="ARBA" id="ARBA00023004"/>
    </source>
</evidence>
<organism evidence="6 7">
    <name type="scientific">Flavobacterium beibuense</name>
    <dbReference type="NCBI Taxonomy" id="657326"/>
    <lineage>
        <taxon>Bacteria</taxon>
        <taxon>Pseudomonadati</taxon>
        <taxon>Bacteroidota</taxon>
        <taxon>Flavobacteriia</taxon>
        <taxon>Flavobacteriales</taxon>
        <taxon>Flavobacteriaceae</taxon>
        <taxon>Flavobacterium</taxon>
    </lineage>
</organism>
<keyword evidence="3 4" id="KW-0408">Iron</keyword>
<dbReference type="GO" id="GO:0020037">
    <property type="term" value="F:heme binding"/>
    <property type="evidence" value="ECO:0007669"/>
    <property type="project" value="InterPro"/>
</dbReference>
<dbReference type="GO" id="GO:0009055">
    <property type="term" value="F:electron transfer activity"/>
    <property type="evidence" value="ECO:0007669"/>
    <property type="project" value="InterPro"/>
</dbReference>
<dbReference type="EMBL" id="JUIW01000014">
    <property type="protein sequence ID" value="RYJ40445.1"/>
    <property type="molecule type" value="Genomic_DNA"/>
</dbReference>
<evidence type="ECO:0000313" key="6">
    <source>
        <dbReference type="EMBL" id="RYJ40445.1"/>
    </source>
</evidence>
<comment type="caution">
    <text evidence="6">The sequence shown here is derived from an EMBL/GenBank/DDBJ whole genome shotgun (WGS) entry which is preliminary data.</text>
</comment>
<dbReference type="GO" id="GO:0046872">
    <property type="term" value="F:metal ion binding"/>
    <property type="evidence" value="ECO:0007669"/>
    <property type="project" value="UniProtKB-KW"/>
</dbReference>
<dbReference type="Proteomes" id="UP000289775">
    <property type="component" value="Unassembled WGS sequence"/>
</dbReference>
<dbReference type="PANTHER" id="PTHR30600">
    <property type="entry name" value="CYTOCHROME C PEROXIDASE-RELATED"/>
    <property type="match status" value="1"/>
</dbReference>
<dbReference type="InterPro" id="IPR051395">
    <property type="entry name" value="Cytochrome_c_Peroxidase/MauG"/>
</dbReference>
<sequence>MKKIICSLACIALIATGCSKNDEDYVSLAPEEGEQYSGGVATVNNATEEAFGFAYTGLTSDQATDFGVGNSFFRQTWVSAPSSTTARDGLGPFYNAVACASCHFKDGRGRPPMYDGELGRGLLIRLSTSGINPHGGSMPDPVYGGQLQDNAILGPAIKGQIGITYQIITETFADGTTVELQKPIYTINNLGYGPLASGVMFSPRIANQIIGLGLLEAVPEATILGFVDEFDADGDGISGRPNYVYDVLSDSQKMGRFGWKANQPNIKQQVAGALSGDMGITSYIFPVENCPPGVDCNSIPNGGSPEITDISFDRMVLYSSALAVPIRRNYDDQAVLRGKQIFGDLNCIACHKPKMQTGNSYIISGYANQTIRPYTDLLLHDMGPELADNAPDYLATGSEWRTPPLWGIGLVQTVNGHTNFMHDGRARNITEAILWHGGEAQASKNKFKELSTSEREDLLKFLNSL</sequence>
<gene>
    <name evidence="6" type="ORF">NU09_3433</name>
</gene>